<evidence type="ECO:0000313" key="6">
    <source>
        <dbReference type="Proteomes" id="UP001058003"/>
    </source>
</evidence>
<dbReference type="OrthoDB" id="9776868at2"/>
<sequence>MGAGPEERRQVVRAAVLGQPVSHSRSPAIHNAGYAAAGLRDWSYTAIECGTDELAGLVAGLGTDWAGLSLTMPLKEVALTVAAMVDPFAAAIGAANTLVRRAYGWHAYNTDAPGMVRALLEAGVARTPALAVLGGGGTARAAIAAAAALSADVTLYTRRPEAYEELLPVAAALDVDLAHAPWDSLAGCTAFPVVISTVPKGAADSLAVADWSGRPVVFDAIYEPWPTPLAAAAQAAGCAIVSGLDLLLWQAVDQFELFTEVKAPVDAMRAALRPA</sequence>
<dbReference type="SUPFAM" id="SSF51735">
    <property type="entry name" value="NAD(P)-binding Rossmann-fold domains"/>
    <property type="match status" value="1"/>
</dbReference>
<feature type="domain" description="SDH C-terminal" evidence="4">
    <location>
        <begin position="243"/>
        <end position="273"/>
    </location>
</feature>
<dbReference type="Proteomes" id="UP001058003">
    <property type="component" value="Chromosome"/>
</dbReference>
<gene>
    <name evidence="5" type="ORF">Daura_40805</name>
</gene>
<dbReference type="InterPro" id="IPR036291">
    <property type="entry name" value="NAD(P)-bd_dom_sf"/>
</dbReference>
<dbReference type="Pfam" id="PF08501">
    <property type="entry name" value="Shikimate_dh_N"/>
    <property type="match status" value="1"/>
</dbReference>
<dbReference type="InterPro" id="IPR022893">
    <property type="entry name" value="Shikimate_DH_fam"/>
</dbReference>
<evidence type="ECO:0000256" key="2">
    <source>
        <dbReference type="ARBA" id="ARBA00023141"/>
    </source>
</evidence>
<dbReference type="GO" id="GO:0009073">
    <property type="term" value="P:aromatic amino acid family biosynthetic process"/>
    <property type="evidence" value="ECO:0007669"/>
    <property type="project" value="UniProtKB-KW"/>
</dbReference>
<dbReference type="EC" id="1.1.1.25" evidence="5"/>
<feature type="domain" description="Shikimate dehydrogenase substrate binding N-terminal" evidence="3">
    <location>
        <begin position="16"/>
        <end position="98"/>
    </location>
</feature>
<dbReference type="KEGG" id="daur:Daura_40805"/>
<dbReference type="PANTHER" id="PTHR21089">
    <property type="entry name" value="SHIKIMATE DEHYDROGENASE"/>
    <property type="match status" value="1"/>
</dbReference>
<dbReference type="GO" id="GO:0050661">
    <property type="term" value="F:NADP binding"/>
    <property type="evidence" value="ECO:0007669"/>
    <property type="project" value="TreeGrafter"/>
</dbReference>
<keyword evidence="2" id="KW-0028">Amino-acid biosynthesis</keyword>
<organism evidence="5 6">
    <name type="scientific">Dactylosporangium aurantiacum</name>
    <dbReference type="NCBI Taxonomy" id="35754"/>
    <lineage>
        <taxon>Bacteria</taxon>
        <taxon>Bacillati</taxon>
        <taxon>Actinomycetota</taxon>
        <taxon>Actinomycetes</taxon>
        <taxon>Micromonosporales</taxon>
        <taxon>Micromonosporaceae</taxon>
        <taxon>Dactylosporangium</taxon>
    </lineage>
</organism>
<dbReference type="InterPro" id="IPR041121">
    <property type="entry name" value="SDH_C"/>
</dbReference>
<dbReference type="GO" id="GO:0005829">
    <property type="term" value="C:cytosol"/>
    <property type="evidence" value="ECO:0007669"/>
    <property type="project" value="TreeGrafter"/>
</dbReference>
<dbReference type="AlphaFoldDB" id="A0A9Q9IGS3"/>
<dbReference type="InterPro" id="IPR013708">
    <property type="entry name" value="Shikimate_DH-bd_N"/>
</dbReference>
<dbReference type="Gene3D" id="3.40.50.10860">
    <property type="entry name" value="Leucine Dehydrogenase, chain A, domain 1"/>
    <property type="match status" value="1"/>
</dbReference>
<dbReference type="GO" id="GO:0009423">
    <property type="term" value="P:chorismate biosynthetic process"/>
    <property type="evidence" value="ECO:0007669"/>
    <property type="project" value="TreeGrafter"/>
</dbReference>
<dbReference type="PANTHER" id="PTHR21089:SF1">
    <property type="entry name" value="BIFUNCTIONAL 3-DEHYDROQUINATE DEHYDRATASE_SHIKIMATE DEHYDROGENASE, CHLOROPLASTIC"/>
    <property type="match status" value="1"/>
</dbReference>
<reference evidence="5" key="1">
    <citation type="submission" date="2021-04" db="EMBL/GenBank/DDBJ databases">
        <title>Dactylosporangium aurantiacum NRRL B-8018 full assembly.</title>
        <authorList>
            <person name="Hartkoorn R.C."/>
            <person name="Beaudoing E."/>
            <person name="Hot D."/>
        </authorList>
    </citation>
    <scope>NUCLEOTIDE SEQUENCE</scope>
    <source>
        <strain evidence="5">NRRL B-8018</strain>
    </source>
</reference>
<keyword evidence="6" id="KW-1185">Reference proteome</keyword>
<dbReference type="NCBIfam" id="NF001311">
    <property type="entry name" value="PRK00258.1-3"/>
    <property type="match status" value="1"/>
</dbReference>
<evidence type="ECO:0000313" key="5">
    <source>
        <dbReference type="EMBL" id="UWZ52888.1"/>
    </source>
</evidence>
<accession>A0A9Q9IGS3</accession>
<dbReference type="Gene3D" id="3.40.50.720">
    <property type="entry name" value="NAD(P)-binding Rossmann-like Domain"/>
    <property type="match status" value="1"/>
</dbReference>
<dbReference type="SUPFAM" id="SSF53223">
    <property type="entry name" value="Aminoacid dehydrogenase-like, N-terminal domain"/>
    <property type="match status" value="1"/>
</dbReference>
<evidence type="ECO:0000256" key="1">
    <source>
        <dbReference type="ARBA" id="ARBA00004871"/>
    </source>
</evidence>
<comment type="pathway">
    <text evidence="1">Metabolic intermediate biosynthesis; chorismate biosynthesis; chorismate from D-erythrose 4-phosphate and phosphoenolpyruvate: step 4/7.</text>
</comment>
<dbReference type="GO" id="GO:0004764">
    <property type="term" value="F:shikimate 3-dehydrogenase (NADP+) activity"/>
    <property type="evidence" value="ECO:0007669"/>
    <property type="project" value="UniProtKB-EC"/>
</dbReference>
<name>A0A9Q9IGS3_9ACTN</name>
<dbReference type="InterPro" id="IPR046346">
    <property type="entry name" value="Aminoacid_DH-like_N_sf"/>
</dbReference>
<keyword evidence="2" id="KW-0057">Aromatic amino acid biosynthesis</keyword>
<keyword evidence="5" id="KW-0560">Oxidoreductase</keyword>
<proteinExistence type="predicted"/>
<protein>
    <submittedName>
        <fullName evidence="5">Shikimate dehydrogenase</fullName>
        <ecNumber evidence="5">1.1.1.25</ecNumber>
    </submittedName>
</protein>
<evidence type="ECO:0000259" key="3">
    <source>
        <dbReference type="Pfam" id="PF08501"/>
    </source>
</evidence>
<dbReference type="EMBL" id="CP073767">
    <property type="protein sequence ID" value="UWZ52888.1"/>
    <property type="molecule type" value="Genomic_DNA"/>
</dbReference>
<dbReference type="Pfam" id="PF18317">
    <property type="entry name" value="SDH_C"/>
    <property type="match status" value="1"/>
</dbReference>
<dbReference type="GO" id="GO:0019632">
    <property type="term" value="P:shikimate metabolic process"/>
    <property type="evidence" value="ECO:0007669"/>
    <property type="project" value="TreeGrafter"/>
</dbReference>
<evidence type="ECO:0000259" key="4">
    <source>
        <dbReference type="Pfam" id="PF18317"/>
    </source>
</evidence>